<dbReference type="InterPro" id="IPR011050">
    <property type="entry name" value="Pectin_lyase_fold/virulence"/>
</dbReference>
<evidence type="ECO:0000313" key="2">
    <source>
        <dbReference type="Proteomes" id="UP000273159"/>
    </source>
</evidence>
<comment type="caution">
    <text evidence="1">The sequence shown here is derived from an EMBL/GenBank/DDBJ whole genome shotgun (WGS) entry which is preliminary data.</text>
</comment>
<reference evidence="1 2" key="1">
    <citation type="submission" date="2018-10" db="EMBL/GenBank/DDBJ databases">
        <title>Genome-guide identification and characterization of bacteria that degrade polycyclic aromatic hydrocarbons and resist hexavalent chromium simultaneously.</title>
        <authorList>
            <person name="Feng H."/>
        </authorList>
    </citation>
    <scope>NUCLEOTIDE SEQUENCE [LARGE SCALE GENOMIC DNA]</scope>
    <source>
        <strain evidence="1 2">J015</strain>
    </source>
</reference>
<dbReference type="Gene3D" id="2.160.20.10">
    <property type="entry name" value="Single-stranded right-handed beta-helix, Pectin lyase-like"/>
    <property type="match status" value="1"/>
</dbReference>
<organism evidence="1 2">
    <name type="scientific">Pseudarthrobacter phenanthrenivorans</name>
    <name type="common">Arthrobacter phenanthrenivorans</name>
    <dbReference type="NCBI Taxonomy" id="361575"/>
    <lineage>
        <taxon>Bacteria</taxon>
        <taxon>Bacillati</taxon>
        <taxon>Actinomycetota</taxon>
        <taxon>Actinomycetes</taxon>
        <taxon>Micrococcales</taxon>
        <taxon>Micrococcaceae</taxon>
        <taxon>Pseudarthrobacter</taxon>
    </lineage>
</organism>
<dbReference type="RefSeq" id="WP_141000642.1">
    <property type="nucleotide sequence ID" value="NZ_RBNH01000039.1"/>
</dbReference>
<dbReference type="InterPro" id="IPR012334">
    <property type="entry name" value="Pectin_lyas_fold"/>
</dbReference>
<dbReference type="Proteomes" id="UP000273159">
    <property type="component" value="Unassembled WGS sequence"/>
</dbReference>
<protein>
    <recommendedName>
        <fullName evidence="3">Right handed beta helix domain-containing protein</fullName>
    </recommendedName>
</protein>
<dbReference type="EMBL" id="RBNH01000039">
    <property type="protein sequence ID" value="RKO19457.1"/>
    <property type="molecule type" value="Genomic_DNA"/>
</dbReference>
<dbReference type="SUPFAM" id="SSF51126">
    <property type="entry name" value="Pectin lyase-like"/>
    <property type="match status" value="2"/>
</dbReference>
<dbReference type="AlphaFoldDB" id="A0A3B0FLW0"/>
<gene>
    <name evidence="1" type="ORF">D7Z96_20530</name>
</gene>
<reference evidence="2" key="2">
    <citation type="submission" date="2018-10" db="EMBL/GenBank/DDBJ databases">
        <authorList>
            <person name="Wang Y."/>
            <person name="Wang J."/>
            <person name="Yang X."/>
            <person name="Wang Z."/>
            <person name="Huang Y."/>
        </authorList>
    </citation>
    <scope>NUCLEOTIDE SEQUENCE [LARGE SCALE GENOMIC DNA]</scope>
    <source>
        <strain evidence="2">J015</strain>
    </source>
</reference>
<accession>A0A3B0FLW0</accession>
<evidence type="ECO:0000313" key="1">
    <source>
        <dbReference type="EMBL" id="RKO19457.1"/>
    </source>
</evidence>
<evidence type="ECO:0008006" key="3">
    <source>
        <dbReference type="Google" id="ProtNLM"/>
    </source>
</evidence>
<proteinExistence type="predicted"/>
<name>A0A3B0FLW0_PSEPS</name>
<sequence>MAEKGAASGVATLDTESKIPAAQLPDFSAAYVGKGSIVLNVKDFGATGLASGDDTAKIQAAIDAAPAGAAIFFPWTGSSNYYKITDKLRVTTPNLRFMGQPRDGYAMSIRCSVASKTMIEVKAPGFVLQDLALFGDSPSTNGAGATVTGLDLFGDTDGNIDASVRGATFQGLAVGARTRGRNTAFAAETIFSNCLKGVVIDGKDPVYHTGPSADQNRGNTIRQCRFHNIGNTRRDAAIEITSTAKVLHALIAENYFDSNGLGRHVVATGTAASPHKGLTVYSNKHTECCANVYEFEHVWNSRIDMADMMGYTIGPYFGHGIVMSNCNTVQVRNVTGLQLGGSGIVGTNNTGCDFRNSKFRAIGIDPATTGHGFDFDATNSQCTFDDLAVDAADGWGFIGSPANSKFGRYAFRGCALGGISSSAFIPDQVYLPAVAMSALTGEPNLAGVPGVGYPAAWQLDATVVEQVVGQLNGLPNDWETFDAYIVWAAADSTVGNVVWDLNYSFIVAGQPSNSGNTSNPGAAQTTSGVAGRVARYKIASGKTRSTAPMVIRVDRNAASGSDTYGSDVSLIGVQFVRAS</sequence>